<organism evidence="4 5">
    <name type="scientific">Ulvibacterium marinum</name>
    <dbReference type="NCBI Taxonomy" id="2419782"/>
    <lineage>
        <taxon>Bacteria</taxon>
        <taxon>Pseudomonadati</taxon>
        <taxon>Bacteroidota</taxon>
        <taxon>Flavobacteriia</taxon>
        <taxon>Flavobacteriales</taxon>
        <taxon>Flavobacteriaceae</taxon>
        <taxon>Ulvibacterium</taxon>
    </lineage>
</organism>
<feature type="domain" description="Bacterial sugar transferase" evidence="3">
    <location>
        <begin position="7"/>
        <end position="182"/>
    </location>
</feature>
<comment type="similarity">
    <text evidence="1">Belongs to the bacterial sugar transferase family.</text>
</comment>
<dbReference type="Pfam" id="PF02397">
    <property type="entry name" value="Bac_transf"/>
    <property type="match status" value="1"/>
</dbReference>
<keyword evidence="4" id="KW-0808">Transferase</keyword>
<proteinExistence type="inferred from homology"/>
<gene>
    <name evidence="4" type="ORF">D7Z94_24495</name>
</gene>
<dbReference type="OrthoDB" id="9808602at2"/>
<evidence type="ECO:0000313" key="5">
    <source>
        <dbReference type="Proteomes" id="UP000276603"/>
    </source>
</evidence>
<evidence type="ECO:0000313" key="4">
    <source>
        <dbReference type="EMBL" id="RKN76940.1"/>
    </source>
</evidence>
<evidence type="ECO:0000256" key="2">
    <source>
        <dbReference type="SAM" id="Phobius"/>
    </source>
</evidence>
<keyword evidence="2" id="KW-0812">Transmembrane</keyword>
<dbReference type="InterPro" id="IPR003362">
    <property type="entry name" value="Bact_transf"/>
</dbReference>
<dbReference type="AlphaFoldDB" id="A0A3B0BVJ0"/>
<keyword evidence="2" id="KW-1133">Transmembrane helix</keyword>
<dbReference type="RefSeq" id="WP_120714286.1">
    <property type="nucleotide sequence ID" value="NZ_RBCJ01000006.1"/>
</dbReference>
<keyword evidence="5" id="KW-1185">Reference proteome</keyword>
<reference evidence="4 5" key="1">
    <citation type="submission" date="2018-10" db="EMBL/GenBank/DDBJ databases">
        <title>Ulvibacterium marinum gen. nov., sp. nov., a novel marine bacterium of the family Flavobacteriaceae, isolated from a culture of the green alga Ulva prolifera.</title>
        <authorList>
            <person name="Zhang Z."/>
        </authorList>
    </citation>
    <scope>NUCLEOTIDE SEQUENCE [LARGE SCALE GENOMIC DNA]</scope>
    <source>
        <strain evidence="4 5">CCMM003</strain>
    </source>
</reference>
<feature type="transmembrane region" description="Helical" evidence="2">
    <location>
        <begin position="12"/>
        <end position="36"/>
    </location>
</feature>
<name>A0A3B0BVJ0_9FLAO</name>
<dbReference type="PANTHER" id="PTHR30576:SF8">
    <property type="entry name" value="UNDECAPRENYL-PHOSPHATE GALACTOSE PHOSPHOTRANSFERASE"/>
    <property type="match status" value="1"/>
</dbReference>
<comment type="caution">
    <text evidence="4">The sequence shown here is derived from an EMBL/GenBank/DDBJ whole genome shotgun (WGS) entry which is preliminary data.</text>
</comment>
<dbReference type="EMBL" id="RBCJ01000006">
    <property type="protein sequence ID" value="RKN76940.1"/>
    <property type="molecule type" value="Genomic_DNA"/>
</dbReference>
<evidence type="ECO:0000256" key="1">
    <source>
        <dbReference type="ARBA" id="ARBA00006464"/>
    </source>
</evidence>
<dbReference type="PANTHER" id="PTHR30576">
    <property type="entry name" value="COLANIC BIOSYNTHESIS UDP-GLUCOSE LIPID CARRIER TRANSFERASE"/>
    <property type="match status" value="1"/>
</dbReference>
<keyword evidence="2" id="KW-0472">Membrane</keyword>
<protein>
    <submittedName>
        <fullName evidence="4">Sugar transferase</fullName>
    </submittedName>
</protein>
<dbReference type="GO" id="GO:0016780">
    <property type="term" value="F:phosphotransferase activity, for other substituted phosphate groups"/>
    <property type="evidence" value="ECO:0007669"/>
    <property type="project" value="TreeGrafter"/>
</dbReference>
<sequence>MYKKVFKRIFDILVSLTFLVLLSPVILIITILLFFANRGKPFFLHRRPGKNEKIFTLYKFRTMKGSPKDKDGNFVPDVQRITKVGGFVRSTSLDELPQLFNVLFGDMSIVGPRPLWEHYLDLYNPFQKQRHKVKPGITGWAQINGRNSITWEEKFEFDVWYVENISFMTDMDIIFKTVKKVLMREGIASNEKDTMTMFTGTP</sequence>
<evidence type="ECO:0000259" key="3">
    <source>
        <dbReference type="Pfam" id="PF02397"/>
    </source>
</evidence>
<dbReference type="Proteomes" id="UP000276603">
    <property type="component" value="Unassembled WGS sequence"/>
</dbReference>
<accession>A0A3B0BVJ0</accession>